<dbReference type="Pfam" id="PF14209">
    <property type="entry name" value="DUF4321"/>
    <property type="match status" value="1"/>
</dbReference>
<gene>
    <name evidence="2" type="ORF">PATL70BA_0116</name>
</gene>
<evidence type="ECO:0000256" key="1">
    <source>
        <dbReference type="SAM" id="Phobius"/>
    </source>
</evidence>
<accession>A0A3P7RSG2</accession>
<protein>
    <recommendedName>
        <fullName evidence="4">DUF4321 domain-containing protein</fullName>
    </recommendedName>
</protein>
<keyword evidence="1" id="KW-0472">Membrane</keyword>
<feature type="transmembrane region" description="Helical" evidence="1">
    <location>
        <begin position="12"/>
        <end position="32"/>
    </location>
</feature>
<keyword evidence="1" id="KW-1133">Transmembrane helix</keyword>
<dbReference type="KEGG" id="cbar:PATL70BA_0116"/>
<feature type="transmembrane region" description="Helical" evidence="1">
    <location>
        <begin position="67"/>
        <end position="86"/>
    </location>
</feature>
<dbReference type="InterPro" id="IPR025470">
    <property type="entry name" value="DUF4321"/>
</dbReference>
<keyword evidence="1" id="KW-0812">Transmembrane</keyword>
<dbReference type="OrthoDB" id="2085896at2"/>
<dbReference type="AlphaFoldDB" id="A0A3P7RSG2"/>
<proteinExistence type="predicted"/>
<evidence type="ECO:0008006" key="4">
    <source>
        <dbReference type="Google" id="ProtNLM"/>
    </source>
</evidence>
<dbReference type="RefSeq" id="WP_125135541.1">
    <property type="nucleotide sequence ID" value="NZ_LR130778.1"/>
</dbReference>
<reference evidence="2 3" key="1">
    <citation type="submission" date="2018-09" db="EMBL/GenBank/DDBJ databases">
        <authorList>
            <person name="Postec A."/>
        </authorList>
    </citation>
    <scope>NUCLEOTIDE SEQUENCE [LARGE SCALE GENOMIC DNA]</scope>
    <source>
        <strain evidence="2">70B-A</strain>
    </source>
</reference>
<organism evidence="2 3">
    <name type="scientific">Petrocella atlantisensis</name>
    <dbReference type="NCBI Taxonomy" id="2173034"/>
    <lineage>
        <taxon>Bacteria</taxon>
        <taxon>Bacillati</taxon>
        <taxon>Bacillota</taxon>
        <taxon>Clostridia</taxon>
        <taxon>Lachnospirales</taxon>
        <taxon>Vallitaleaceae</taxon>
        <taxon>Petrocella</taxon>
    </lineage>
</organism>
<name>A0A3P7RSG2_9FIRM</name>
<evidence type="ECO:0000313" key="2">
    <source>
        <dbReference type="EMBL" id="VDN45956.1"/>
    </source>
</evidence>
<dbReference type="Proteomes" id="UP000279029">
    <property type="component" value="Chromosome"/>
</dbReference>
<dbReference type="EMBL" id="LR130778">
    <property type="protein sequence ID" value="VDN45956.1"/>
    <property type="molecule type" value="Genomic_DNA"/>
</dbReference>
<sequence length="89" mass="9925">MAYQRKGTKNGWTLFLLVLTGIVLGGFIGSLAQGVPYLKWLDFGYKFGMVGNPLEIDLKVIELTFKILIRITVSSILGVALSLFVYRKL</sequence>
<keyword evidence="3" id="KW-1185">Reference proteome</keyword>
<evidence type="ECO:0000313" key="3">
    <source>
        <dbReference type="Proteomes" id="UP000279029"/>
    </source>
</evidence>